<feature type="compositionally biased region" description="Low complexity" evidence="1">
    <location>
        <begin position="18"/>
        <end position="31"/>
    </location>
</feature>
<evidence type="ECO:0000313" key="2">
    <source>
        <dbReference type="EMBL" id="KAE9398261.1"/>
    </source>
</evidence>
<reference evidence="2" key="1">
    <citation type="journal article" date="2019" name="Environ. Microbiol.">
        <title>Fungal ecological strategies reflected in gene transcription - a case study of two litter decomposers.</title>
        <authorList>
            <person name="Barbi F."/>
            <person name="Kohler A."/>
            <person name="Barry K."/>
            <person name="Baskaran P."/>
            <person name="Daum C."/>
            <person name="Fauchery L."/>
            <person name="Ihrmark K."/>
            <person name="Kuo A."/>
            <person name="LaButti K."/>
            <person name="Lipzen A."/>
            <person name="Morin E."/>
            <person name="Grigoriev I.V."/>
            <person name="Henrissat B."/>
            <person name="Lindahl B."/>
            <person name="Martin F."/>
        </authorList>
    </citation>
    <scope>NUCLEOTIDE SEQUENCE</scope>
    <source>
        <strain evidence="2">JB14</strain>
    </source>
</reference>
<evidence type="ECO:0000313" key="3">
    <source>
        <dbReference type="Proteomes" id="UP000799118"/>
    </source>
</evidence>
<proteinExistence type="predicted"/>
<evidence type="ECO:0000256" key="1">
    <source>
        <dbReference type="SAM" id="MobiDB-lite"/>
    </source>
</evidence>
<organism evidence="2 3">
    <name type="scientific">Gymnopus androsaceus JB14</name>
    <dbReference type="NCBI Taxonomy" id="1447944"/>
    <lineage>
        <taxon>Eukaryota</taxon>
        <taxon>Fungi</taxon>
        <taxon>Dikarya</taxon>
        <taxon>Basidiomycota</taxon>
        <taxon>Agaricomycotina</taxon>
        <taxon>Agaricomycetes</taxon>
        <taxon>Agaricomycetidae</taxon>
        <taxon>Agaricales</taxon>
        <taxon>Marasmiineae</taxon>
        <taxon>Omphalotaceae</taxon>
        <taxon>Gymnopus</taxon>
    </lineage>
</organism>
<keyword evidence="3" id="KW-1185">Reference proteome</keyword>
<name>A0A6A4HL22_9AGAR</name>
<dbReference type="EMBL" id="ML769485">
    <property type="protein sequence ID" value="KAE9398261.1"/>
    <property type="molecule type" value="Genomic_DNA"/>
</dbReference>
<accession>A0A6A4HL22</accession>
<sequence length="166" mass="18139">MSSDASVTGSKIHATPHPSTRSSEFESPSSSIAADDTSKFLEYCTSPQDRPSHYIQGPWTYRKHFLSTSCVLEPAMSVFQGFIGNPSRVIQGSRLKSQKFPYSSTGTYAAYYDVGILCASKTQTSVTISGPCGPLPISLLQDAYGTPFQVRQIRPASYPFLDFCTK</sequence>
<dbReference type="Proteomes" id="UP000799118">
    <property type="component" value="Unassembled WGS sequence"/>
</dbReference>
<feature type="region of interest" description="Disordered" evidence="1">
    <location>
        <begin position="1"/>
        <end position="33"/>
    </location>
</feature>
<protein>
    <submittedName>
        <fullName evidence="2">Uncharacterized protein</fullName>
    </submittedName>
</protein>
<dbReference type="AlphaFoldDB" id="A0A6A4HL22"/>
<gene>
    <name evidence="2" type="ORF">BT96DRAFT_940289</name>
</gene>